<protein>
    <submittedName>
        <fullName evidence="1">Uncharacterized protein</fullName>
    </submittedName>
</protein>
<reference evidence="1" key="1">
    <citation type="submission" date="2019-08" db="EMBL/GenBank/DDBJ databases">
        <authorList>
            <person name="Kucharzyk K."/>
            <person name="Murdoch R.W."/>
            <person name="Higgins S."/>
            <person name="Loffler F."/>
        </authorList>
    </citation>
    <scope>NUCLEOTIDE SEQUENCE</scope>
</reference>
<dbReference type="AlphaFoldDB" id="A0A645IRG5"/>
<sequence length="161" mass="18100">MDPLAVLLEREDDSQRDGDIRGKLFRIKIPAEPERPVGRDFEVPAAEHAGRAPFGIPFEQRDVERVGEHAVMVFLTEFGESGAVDFDELLFLGPFPVADPVRGGDGVKTHIVILFEIVFVKFRRRPRQRQGEQQHQDIFFHHSGSLSDYIHIGSLSAQPSG</sequence>
<proteinExistence type="predicted"/>
<evidence type="ECO:0000313" key="1">
    <source>
        <dbReference type="EMBL" id="MPN53961.1"/>
    </source>
</evidence>
<name>A0A645IRG5_9ZZZZ</name>
<gene>
    <name evidence="1" type="ORF">SDC9_201630</name>
</gene>
<dbReference type="EMBL" id="VSSQ01121658">
    <property type="protein sequence ID" value="MPN53961.1"/>
    <property type="molecule type" value="Genomic_DNA"/>
</dbReference>
<organism evidence="1">
    <name type="scientific">bioreactor metagenome</name>
    <dbReference type="NCBI Taxonomy" id="1076179"/>
    <lineage>
        <taxon>unclassified sequences</taxon>
        <taxon>metagenomes</taxon>
        <taxon>ecological metagenomes</taxon>
    </lineage>
</organism>
<comment type="caution">
    <text evidence="1">The sequence shown here is derived from an EMBL/GenBank/DDBJ whole genome shotgun (WGS) entry which is preliminary data.</text>
</comment>
<accession>A0A645IRG5</accession>